<evidence type="ECO:0000256" key="3">
    <source>
        <dbReference type="ARBA" id="ARBA00022801"/>
    </source>
</evidence>
<feature type="signal peptide" evidence="5">
    <location>
        <begin position="1"/>
        <end position="19"/>
    </location>
</feature>
<sequence length="532" mass="57169">MKFTGLLLLAFFSFAGARAQEPPNILLIIADDLGVDRLNGYHDGNLMAITPTLDSLRAAGVTFTNAAASPVCSPTRAAIMTGKYGVKNGVLGVPGNLVDTDESVFDELTARTGNAYADALIGKWHLSRRASNNVPLTFGPDTYDGYLSGAPADYYNWARIQDGMSVPSTEYVTTALSNAAGEWIAEQSSPWFLWLAHAAPHSPYHVPPAGTYSVGNPTNNIRQYVAMVEALDYETGRLLAGLTPEVRENTLVIFVGDNGTPGNVMQDYPTGHGKGSVYQGGVRVPLIVAGKGVERAGEREDALVHVTDLHATILEAAGAELPGGRFNSLSFYPLLGANHEEAESRAYNYVEVENTNGGSGWAIRNAQYKLLRFEDGREEMYDLLVDSFEVNNLLAGTLTAEQLAAEADLEAEASVIRTGWSCRDLIRNGEETGIDCGTMDCGACTTSAGEPDVAVDLLLYPNPTTDFFVVDALGERIESVRVFNAGGQLLRQEEGHGMRLLEVSVTGLKRGPLLAEVRTVDGGSRVMKVVRR</sequence>
<gene>
    <name evidence="7" type="ORF">SAMN05444359_10662</name>
</gene>
<accession>A0A1H9DMI1</accession>
<evidence type="ECO:0000256" key="1">
    <source>
        <dbReference type="ARBA" id="ARBA00008779"/>
    </source>
</evidence>
<evidence type="ECO:0000313" key="7">
    <source>
        <dbReference type="EMBL" id="SEQ14710.1"/>
    </source>
</evidence>
<dbReference type="GO" id="GO:0046872">
    <property type="term" value="F:metal ion binding"/>
    <property type="evidence" value="ECO:0007669"/>
    <property type="project" value="UniProtKB-KW"/>
</dbReference>
<dbReference type="Proteomes" id="UP000199021">
    <property type="component" value="Unassembled WGS sequence"/>
</dbReference>
<dbReference type="SUPFAM" id="SSF53649">
    <property type="entry name" value="Alkaline phosphatase-like"/>
    <property type="match status" value="1"/>
</dbReference>
<dbReference type="EMBL" id="FOFB01000006">
    <property type="protein sequence ID" value="SEQ14710.1"/>
    <property type="molecule type" value="Genomic_DNA"/>
</dbReference>
<protein>
    <submittedName>
        <fullName evidence="7">Arylsulfatase A</fullName>
    </submittedName>
</protein>
<organism evidence="7 8">
    <name type="scientific">Neolewinella agarilytica</name>
    <dbReference type="NCBI Taxonomy" id="478744"/>
    <lineage>
        <taxon>Bacteria</taxon>
        <taxon>Pseudomonadati</taxon>
        <taxon>Bacteroidota</taxon>
        <taxon>Saprospiria</taxon>
        <taxon>Saprospirales</taxon>
        <taxon>Lewinellaceae</taxon>
        <taxon>Neolewinella</taxon>
    </lineage>
</organism>
<name>A0A1H9DMI1_9BACT</name>
<evidence type="ECO:0000313" key="8">
    <source>
        <dbReference type="Proteomes" id="UP000199021"/>
    </source>
</evidence>
<keyword evidence="4" id="KW-0106">Calcium</keyword>
<dbReference type="Gene3D" id="3.40.720.10">
    <property type="entry name" value="Alkaline Phosphatase, subunit A"/>
    <property type="match status" value="2"/>
</dbReference>
<dbReference type="PANTHER" id="PTHR42693:SF33">
    <property type="entry name" value="ARYLSULFATASE"/>
    <property type="match status" value="1"/>
</dbReference>
<evidence type="ECO:0000256" key="2">
    <source>
        <dbReference type="ARBA" id="ARBA00022723"/>
    </source>
</evidence>
<dbReference type="Pfam" id="PF00884">
    <property type="entry name" value="Sulfatase"/>
    <property type="match status" value="1"/>
</dbReference>
<dbReference type="PANTHER" id="PTHR42693">
    <property type="entry name" value="ARYLSULFATASE FAMILY MEMBER"/>
    <property type="match status" value="1"/>
</dbReference>
<feature type="domain" description="Sulfatase N-terminal" evidence="6">
    <location>
        <begin position="23"/>
        <end position="319"/>
    </location>
</feature>
<dbReference type="InterPro" id="IPR017850">
    <property type="entry name" value="Alkaline_phosphatase_core_sf"/>
</dbReference>
<dbReference type="InterPro" id="IPR024607">
    <property type="entry name" value="Sulfatase_CS"/>
</dbReference>
<feature type="chain" id="PRO_5011657632" evidence="5">
    <location>
        <begin position="20"/>
        <end position="532"/>
    </location>
</feature>
<keyword evidence="3" id="KW-0378">Hydrolase</keyword>
<dbReference type="STRING" id="478744.SAMN05444359_10662"/>
<evidence type="ECO:0000256" key="4">
    <source>
        <dbReference type="ARBA" id="ARBA00022837"/>
    </source>
</evidence>
<dbReference type="PROSITE" id="PS00523">
    <property type="entry name" value="SULFATASE_1"/>
    <property type="match status" value="1"/>
</dbReference>
<dbReference type="GO" id="GO:0004065">
    <property type="term" value="F:arylsulfatase activity"/>
    <property type="evidence" value="ECO:0007669"/>
    <property type="project" value="TreeGrafter"/>
</dbReference>
<keyword evidence="2" id="KW-0479">Metal-binding</keyword>
<dbReference type="AlphaFoldDB" id="A0A1H9DMI1"/>
<dbReference type="OrthoDB" id="976866at2"/>
<keyword evidence="5" id="KW-0732">Signal</keyword>
<evidence type="ECO:0000256" key="5">
    <source>
        <dbReference type="SAM" id="SignalP"/>
    </source>
</evidence>
<reference evidence="8" key="1">
    <citation type="submission" date="2016-10" db="EMBL/GenBank/DDBJ databases">
        <authorList>
            <person name="Varghese N."/>
            <person name="Submissions S."/>
        </authorList>
    </citation>
    <scope>NUCLEOTIDE SEQUENCE [LARGE SCALE GENOMIC DNA]</scope>
    <source>
        <strain evidence="8">DSM 24740</strain>
    </source>
</reference>
<dbReference type="InterPro" id="IPR000917">
    <property type="entry name" value="Sulfatase_N"/>
</dbReference>
<proteinExistence type="inferred from homology"/>
<evidence type="ECO:0000259" key="6">
    <source>
        <dbReference type="Pfam" id="PF00884"/>
    </source>
</evidence>
<keyword evidence="8" id="KW-1185">Reference proteome</keyword>
<dbReference type="InterPro" id="IPR050738">
    <property type="entry name" value="Sulfatase"/>
</dbReference>
<comment type="similarity">
    <text evidence="1">Belongs to the sulfatase family.</text>
</comment>
<dbReference type="InParanoid" id="A0A1H9DMI1"/>
<dbReference type="RefSeq" id="WP_090166670.1">
    <property type="nucleotide sequence ID" value="NZ_FOFB01000006.1"/>
</dbReference>
<dbReference type="FunCoup" id="A0A1H9DMI1">
    <property type="interactions" value="130"/>
</dbReference>